<accession>A0A4P7SIG7</accession>
<keyword evidence="3" id="KW-1185">Reference proteome</keyword>
<feature type="chain" id="PRO_5020409182" evidence="1">
    <location>
        <begin position="24"/>
        <end position="120"/>
    </location>
</feature>
<gene>
    <name evidence="2" type="ORF">E5225_00350</name>
</gene>
<feature type="signal peptide" evidence="1">
    <location>
        <begin position="1"/>
        <end position="23"/>
    </location>
</feature>
<sequence>MRARTRLVAVVVVAAMLASTVLAALAMVVRRPAVAIPAEGPWAVYVAGDVSGASDCGSDVAVADWYMSADMPSSRAAFVLAADARRSDVERVLACVTGGVAAGATVSVHQVAEGPGVTGA</sequence>
<evidence type="ECO:0000313" key="2">
    <source>
        <dbReference type="EMBL" id="QCB92233.1"/>
    </source>
</evidence>
<dbReference type="KEGG" id="celz:E5225_00350"/>
<dbReference type="RefSeq" id="WP_135974959.1">
    <property type="nucleotide sequence ID" value="NZ_CP039291.1"/>
</dbReference>
<evidence type="ECO:0000313" key="3">
    <source>
        <dbReference type="Proteomes" id="UP000296469"/>
    </source>
</evidence>
<proteinExistence type="predicted"/>
<keyword evidence="1" id="KW-0732">Signal</keyword>
<dbReference type="OrthoDB" id="9996142at2"/>
<dbReference type="EMBL" id="CP039291">
    <property type="protein sequence ID" value="QCB92233.1"/>
    <property type="molecule type" value="Genomic_DNA"/>
</dbReference>
<evidence type="ECO:0000256" key="1">
    <source>
        <dbReference type="SAM" id="SignalP"/>
    </source>
</evidence>
<reference evidence="2 3" key="1">
    <citation type="submission" date="2019-04" db="EMBL/GenBank/DDBJ databases">
        <title>Isolation and identification of Cellulomonas shaoxiangyii sp. Nov. isolated from feces of the Tibetan antelopes (Pantholops hodgsonii) in the Qinghai-Tibet plateau of China.</title>
        <authorList>
            <person name="Tian Z."/>
        </authorList>
    </citation>
    <scope>NUCLEOTIDE SEQUENCE [LARGE SCALE GENOMIC DNA]</scope>
    <source>
        <strain evidence="2 3">Z28</strain>
    </source>
</reference>
<name>A0A4P7SIG7_9CELL</name>
<dbReference type="AlphaFoldDB" id="A0A4P7SIG7"/>
<dbReference type="Proteomes" id="UP000296469">
    <property type="component" value="Chromosome"/>
</dbReference>
<protein>
    <submittedName>
        <fullName evidence="2">Uncharacterized protein</fullName>
    </submittedName>
</protein>
<organism evidence="2 3">
    <name type="scientific">Cellulomonas shaoxiangyii</name>
    <dbReference type="NCBI Taxonomy" id="2566013"/>
    <lineage>
        <taxon>Bacteria</taxon>
        <taxon>Bacillati</taxon>
        <taxon>Actinomycetota</taxon>
        <taxon>Actinomycetes</taxon>
        <taxon>Micrococcales</taxon>
        <taxon>Cellulomonadaceae</taxon>
        <taxon>Cellulomonas</taxon>
    </lineage>
</organism>